<dbReference type="EMBL" id="ML996582">
    <property type="protein sequence ID" value="KAF2753957.1"/>
    <property type="molecule type" value="Genomic_DNA"/>
</dbReference>
<evidence type="ECO:0000256" key="1">
    <source>
        <dbReference type="SAM" id="SignalP"/>
    </source>
</evidence>
<dbReference type="Proteomes" id="UP000799437">
    <property type="component" value="Unassembled WGS sequence"/>
</dbReference>
<keyword evidence="1" id="KW-0732">Signal</keyword>
<accession>A0A6A6VXG7</accession>
<dbReference type="PANTHER" id="PTHR39599:SF1">
    <property type="entry name" value="GPI-ANCHORED PROTEIN (EUROFUNG)"/>
    <property type="match status" value="1"/>
</dbReference>
<keyword evidence="3" id="KW-1185">Reference proteome</keyword>
<feature type="signal peptide" evidence="1">
    <location>
        <begin position="1"/>
        <end position="21"/>
    </location>
</feature>
<organism evidence="2 3">
    <name type="scientific">Pseudovirgaria hyperparasitica</name>
    <dbReference type="NCBI Taxonomy" id="470096"/>
    <lineage>
        <taxon>Eukaryota</taxon>
        <taxon>Fungi</taxon>
        <taxon>Dikarya</taxon>
        <taxon>Ascomycota</taxon>
        <taxon>Pezizomycotina</taxon>
        <taxon>Dothideomycetes</taxon>
        <taxon>Dothideomycetes incertae sedis</taxon>
        <taxon>Acrospermales</taxon>
        <taxon>Acrospermaceae</taxon>
        <taxon>Pseudovirgaria</taxon>
    </lineage>
</organism>
<dbReference type="PANTHER" id="PTHR39599">
    <property type="entry name" value="GPI-ANCHORED PROTEIN (EUROFUNG)-RELATED-RELATED"/>
    <property type="match status" value="1"/>
</dbReference>
<evidence type="ECO:0000313" key="3">
    <source>
        <dbReference type="Proteomes" id="UP000799437"/>
    </source>
</evidence>
<dbReference type="AlphaFoldDB" id="A0A6A6VXG7"/>
<dbReference type="GeneID" id="54480464"/>
<dbReference type="RefSeq" id="XP_033596408.1">
    <property type="nucleotide sequence ID" value="XM_033739410.1"/>
</dbReference>
<dbReference type="OrthoDB" id="2426396at2759"/>
<evidence type="ECO:0000313" key="2">
    <source>
        <dbReference type="EMBL" id="KAF2753957.1"/>
    </source>
</evidence>
<name>A0A6A6VXG7_9PEZI</name>
<protein>
    <submittedName>
        <fullName evidence="2">Uncharacterized protein</fullName>
    </submittedName>
</protein>
<gene>
    <name evidence="2" type="ORF">EJ05DRAFT_160890</name>
</gene>
<proteinExistence type="predicted"/>
<sequence>MQLQPTLLTLLILTLTPHTTAKALPYPNPHPLPLPQTLINNAPFSGAIYIVDPSGQPITTTTTPNTNNPLTNPPANTNICPATAPQPCSNLLSWCCPTGYTCVAPASAAGLVGCCPDGATCTGTLDVALVTTVTVQVAVAQAPRTTVAGVYDGVGGVVVQGGYCSTLTVRQREK</sequence>
<feature type="chain" id="PRO_5025673277" evidence="1">
    <location>
        <begin position="22"/>
        <end position="174"/>
    </location>
</feature>
<reference evidence="2" key="1">
    <citation type="journal article" date="2020" name="Stud. Mycol.">
        <title>101 Dothideomycetes genomes: a test case for predicting lifestyles and emergence of pathogens.</title>
        <authorList>
            <person name="Haridas S."/>
            <person name="Albert R."/>
            <person name="Binder M."/>
            <person name="Bloem J."/>
            <person name="Labutti K."/>
            <person name="Salamov A."/>
            <person name="Andreopoulos B."/>
            <person name="Baker S."/>
            <person name="Barry K."/>
            <person name="Bills G."/>
            <person name="Bluhm B."/>
            <person name="Cannon C."/>
            <person name="Castanera R."/>
            <person name="Culley D."/>
            <person name="Daum C."/>
            <person name="Ezra D."/>
            <person name="Gonzalez J."/>
            <person name="Henrissat B."/>
            <person name="Kuo A."/>
            <person name="Liang C."/>
            <person name="Lipzen A."/>
            <person name="Lutzoni F."/>
            <person name="Magnuson J."/>
            <person name="Mondo S."/>
            <person name="Nolan M."/>
            <person name="Ohm R."/>
            <person name="Pangilinan J."/>
            <person name="Park H.-J."/>
            <person name="Ramirez L."/>
            <person name="Alfaro M."/>
            <person name="Sun H."/>
            <person name="Tritt A."/>
            <person name="Yoshinaga Y."/>
            <person name="Zwiers L.-H."/>
            <person name="Turgeon B."/>
            <person name="Goodwin S."/>
            <person name="Spatafora J."/>
            <person name="Crous P."/>
            <person name="Grigoriev I."/>
        </authorList>
    </citation>
    <scope>NUCLEOTIDE SEQUENCE</scope>
    <source>
        <strain evidence="2">CBS 121739</strain>
    </source>
</reference>